<evidence type="ECO:0000256" key="5">
    <source>
        <dbReference type="ARBA" id="ARBA00022777"/>
    </source>
</evidence>
<dbReference type="InterPro" id="IPR050640">
    <property type="entry name" value="Bact_2-comp_sensor_kinase"/>
</dbReference>
<dbReference type="Pfam" id="PF00672">
    <property type="entry name" value="HAMP"/>
    <property type="match status" value="1"/>
</dbReference>
<evidence type="ECO:0000256" key="3">
    <source>
        <dbReference type="ARBA" id="ARBA00022553"/>
    </source>
</evidence>
<dbReference type="InterPro" id="IPR036890">
    <property type="entry name" value="HATPase_C_sf"/>
</dbReference>
<dbReference type="InterPro" id="IPR003594">
    <property type="entry name" value="HATPase_dom"/>
</dbReference>
<dbReference type="EMBL" id="RZTZ01000001">
    <property type="protein sequence ID" value="RVT67366.1"/>
    <property type="molecule type" value="Genomic_DNA"/>
</dbReference>
<dbReference type="AlphaFoldDB" id="A0A3S2UCL6"/>
<comment type="caution">
    <text evidence="9">The sequence shown here is derived from an EMBL/GenBank/DDBJ whole genome shotgun (WGS) entry which is preliminary data.</text>
</comment>
<evidence type="ECO:0000313" key="9">
    <source>
        <dbReference type="EMBL" id="RVT67366.1"/>
    </source>
</evidence>
<evidence type="ECO:0000259" key="8">
    <source>
        <dbReference type="PROSITE" id="PS50885"/>
    </source>
</evidence>
<dbReference type="InterPro" id="IPR010559">
    <property type="entry name" value="Sig_transdc_His_kin_internal"/>
</dbReference>
<reference evidence="9 10" key="1">
    <citation type="submission" date="2019-01" db="EMBL/GenBank/DDBJ databases">
        <title>Bacillus sp. M5HDSG1-1, whole genome shotgun sequence.</title>
        <authorList>
            <person name="Tuo L."/>
        </authorList>
    </citation>
    <scope>NUCLEOTIDE SEQUENCE [LARGE SCALE GENOMIC DNA]</scope>
    <source>
        <strain evidence="9 10">M5HDSG1-1</strain>
    </source>
</reference>
<keyword evidence="3" id="KW-0597">Phosphoprotein</keyword>
<sequence>MLKVLKKWNTLRNQILIVFLSAMFIVLLIVSILTFNQVSYLLKNNAEKQIKQVAVEANGRLESLYEQINMASKLVVTNDKVQKLLTKEYENKEVPFLELQELMGTVNTITANSDGIFSFQLFTNEEHRILPLDDANAPLKLRKSWVELAKREKGRLVWIGEDPNDANYFLAIRRVNLMDKNYANGGYILISMYKEYFQFVNKDLTNKTNQYSILLDKALEPIITDYDKPLQSIIHNDSTTVEINKKDYMVTREESDITGWTVLILTPVTALTSGISVLRSSIFVSGLIGLLIYFICSLFLSTIITRPIIRLTNTMRHASQGSLEMNPKLPSVNEINELNSTYNQLVKETNHLIKMVYEKEIVKSRSELKAIQAQINPHFLFNTLNALHWSLEEKGEEELADTVVAMSNLFRYTITNSQEDEWVFLKDELNHINDYMEIMQMRFGDKLKWRIEMDTAYELVRVPKFLIQPLVENAVIHGAGNKIGVCYIIISVRHVSNTQNLLVTVEDDGAGIAEDSLEKIKKAMAKGGITSVKGKGMAISNVFKRLKLYYQEDGHEGLEIKSMRDKGTTVSFEIPIMGGEKECIQKQS</sequence>
<dbReference type="Pfam" id="PF06580">
    <property type="entry name" value="His_kinase"/>
    <property type="match status" value="1"/>
</dbReference>
<dbReference type="PANTHER" id="PTHR34220:SF7">
    <property type="entry name" value="SENSOR HISTIDINE KINASE YPDA"/>
    <property type="match status" value="1"/>
</dbReference>
<accession>A0A3S2UCL6</accession>
<evidence type="ECO:0000256" key="2">
    <source>
        <dbReference type="ARBA" id="ARBA00022475"/>
    </source>
</evidence>
<dbReference type="Gene3D" id="6.10.340.10">
    <property type="match status" value="1"/>
</dbReference>
<feature type="transmembrane region" description="Helical" evidence="7">
    <location>
        <begin position="282"/>
        <end position="305"/>
    </location>
</feature>
<organism evidence="9 10">
    <name type="scientific">Niallia taxi</name>
    <dbReference type="NCBI Taxonomy" id="2499688"/>
    <lineage>
        <taxon>Bacteria</taxon>
        <taxon>Bacillati</taxon>
        <taxon>Bacillota</taxon>
        <taxon>Bacilli</taxon>
        <taxon>Bacillales</taxon>
        <taxon>Bacillaceae</taxon>
        <taxon>Niallia</taxon>
    </lineage>
</organism>
<name>A0A3S2UCL6_9BACI</name>
<keyword evidence="4" id="KW-0808">Transferase</keyword>
<keyword evidence="5 9" id="KW-0418">Kinase</keyword>
<dbReference type="SMART" id="SM00304">
    <property type="entry name" value="HAMP"/>
    <property type="match status" value="1"/>
</dbReference>
<feature type="transmembrane region" description="Helical" evidence="7">
    <location>
        <begin position="15"/>
        <end position="35"/>
    </location>
</feature>
<evidence type="ECO:0000313" key="10">
    <source>
        <dbReference type="Proteomes" id="UP000288024"/>
    </source>
</evidence>
<dbReference type="Pfam" id="PF02518">
    <property type="entry name" value="HATPase_c"/>
    <property type="match status" value="1"/>
</dbReference>
<keyword evidence="7" id="KW-0812">Transmembrane</keyword>
<feature type="transmembrane region" description="Helical" evidence="7">
    <location>
        <begin position="257"/>
        <end position="276"/>
    </location>
</feature>
<evidence type="ECO:0000256" key="1">
    <source>
        <dbReference type="ARBA" id="ARBA00004651"/>
    </source>
</evidence>
<keyword evidence="6 7" id="KW-0472">Membrane</keyword>
<dbReference type="SUPFAM" id="SSF158472">
    <property type="entry name" value="HAMP domain-like"/>
    <property type="match status" value="1"/>
</dbReference>
<evidence type="ECO:0000256" key="6">
    <source>
        <dbReference type="ARBA" id="ARBA00023136"/>
    </source>
</evidence>
<proteinExistence type="predicted"/>
<keyword evidence="2" id="KW-1003">Cell membrane</keyword>
<keyword evidence="10" id="KW-1185">Reference proteome</keyword>
<dbReference type="SMART" id="SM00387">
    <property type="entry name" value="HATPase_c"/>
    <property type="match status" value="1"/>
</dbReference>
<evidence type="ECO:0000256" key="7">
    <source>
        <dbReference type="SAM" id="Phobius"/>
    </source>
</evidence>
<keyword evidence="7" id="KW-1133">Transmembrane helix</keyword>
<protein>
    <submittedName>
        <fullName evidence="9">Sensor histidine kinase</fullName>
    </submittedName>
</protein>
<gene>
    <name evidence="9" type="ORF">EM808_02500</name>
</gene>
<dbReference type="GO" id="GO:0000155">
    <property type="term" value="F:phosphorelay sensor kinase activity"/>
    <property type="evidence" value="ECO:0007669"/>
    <property type="project" value="InterPro"/>
</dbReference>
<dbReference type="SUPFAM" id="SSF55874">
    <property type="entry name" value="ATPase domain of HSP90 chaperone/DNA topoisomerase II/histidine kinase"/>
    <property type="match status" value="1"/>
</dbReference>
<evidence type="ECO:0000256" key="4">
    <source>
        <dbReference type="ARBA" id="ARBA00022679"/>
    </source>
</evidence>
<feature type="domain" description="HAMP" evidence="8">
    <location>
        <begin position="302"/>
        <end position="354"/>
    </location>
</feature>
<dbReference type="PANTHER" id="PTHR34220">
    <property type="entry name" value="SENSOR HISTIDINE KINASE YPDA"/>
    <property type="match status" value="1"/>
</dbReference>
<dbReference type="PROSITE" id="PS50885">
    <property type="entry name" value="HAMP"/>
    <property type="match status" value="1"/>
</dbReference>
<dbReference type="InterPro" id="IPR003660">
    <property type="entry name" value="HAMP_dom"/>
</dbReference>
<dbReference type="GO" id="GO:0005886">
    <property type="term" value="C:plasma membrane"/>
    <property type="evidence" value="ECO:0007669"/>
    <property type="project" value="UniProtKB-SubCell"/>
</dbReference>
<comment type="subcellular location">
    <subcellularLocation>
        <location evidence="1">Cell membrane</location>
        <topology evidence="1">Multi-pass membrane protein</topology>
    </subcellularLocation>
</comment>
<dbReference type="Gene3D" id="3.30.565.10">
    <property type="entry name" value="Histidine kinase-like ATPase, C-terminal domain"/>
    <property type="match status" value="1"/>
</dbReference>
<dbReference type="Proteomes" id="UP000288024">
    <property type="component" value="Unassembled WGS sequence"/>
</dbReference>
<dbReference type="RefSeq" id="WP_127735329.1">
    <property type="nucleotide sequence ID" value="NZ_RZTZ01000001.1"/>
</dbReference>